<comment type="caution">
    <text evidence="4">The sequence shown here is derived from an EMBL/GenBank/DDBJ whole genome shotgun (WGS) entry which is preliminary data.</text>
</comment>
<dbReference type="SMART" id="SM00939">
    <property type="entry name" value="PepX_C"/>
    <property type="match status" value="1"/>
</dbReference>
<dbReference type="InterPro" id="IPR008979">
    <property type="entry name" value="Galactose-bd-like_sf"/>
</dbReference>
<name>A0ABN2VAC1_9ACTN</name>
<keyword evidence="1 4" id="KW-0378">Hydrolase</keyword>
<evidence type="ECO:0000256" key="1">
    <source>
        <dbReference type="ARBA" id="ARBA00022801"/>
    </source>
</evidence>
<accession>A0ABN2VAC1</accession>
<dbReference type="Proteomes" id="UP001500751">
    <property type="component" value="Unassembled WGS sequence"/>
</dbReference>
<dbReference type="PANTHER" id="PTHR43056">
    <property type="entry name" value="PEPTIDASE S9 PROLYL OLIGOPEPTIDASE"/>
    <property type="match status" value="1"/>
</dbReference>
<evidence type="ECO:0000256" key="2">
    <source>
        <dbReference type="SAM" id="MobiDB-lite"/>
    </source>
</evidence>
<sequence>MTRDPLDVRVETGLEATMRDGTVLRADAYWPAEDGSWPVLLVRTPYGKQNADVLARLDPWGAARRGYLVVVQDCRGRFASDGVWEPLLHEGADGYDTIAWAARLPGADGRVGTYGPSYLGYTQQAVKALRPPLLAATAPGFTWADPDDGLIRRGGAYELGLVTQWTLSLGYNVLERRYRSRPAEARRYLADVDAALEEFAGRTVWERPTDEASTLRRLGLPIPVPTPGSPQTTDIPTLTVAGWFDCFLQGSLDNHVAASAAGAATALIVGPWSHDNQTSRVGEVDFGALADAAAIDGGRSLADLELDFFDHFLAAERGGQAPEGSALVFVMGADEWRRFPAWPPVSAEQSWYLCPESRLDRWPSSDPGSVSGSDTFDHDPDDPVPTVGGALLIGAGFPAGPYDQRLVEKRDDVLVYTSEPLDHPLEVVGRVRVHLVAESTAQGADWVARLCDVDRDGVSRNITDGVLRTVRTAGSDGGADEPDEYVIDLWSTAYVFQPGHRIRLQIAASCFPRWDRHPVATRARQTVHHGAGFSSRLVLPVLETPR</sequence>
<evidence type="ECO:0000313" key="4">
    <source>
        <dbReference type="EMBL" id="GAA2056666.1"/>
    </source>
</evidence>
<dbReference type="InterPro" id="IPR050585">
    <property type="entry name" value="Xaa-Pro_dipeptidyl-ppase/CocE"/>
</dbReference>
<dbReference type="InterPro" id="IPR029058">
    <property type="entry name" value="AB_hydrolase_fold"/>
</dbReference>
<evidence type="ECO:0000259" key="3">
    <source>
        <dbReference type="SMART" id="SM00939"/>
    </source>
</evidence>
<dbReference type="EMBL" id="BAAAQN010000065">
    <property type="protein sequence ID" value="GAA2056666.1"/>
    <property type="molecule type" value="Genomic_DNA"/>
</dbReference>
<dbReference type="NCBIfam" id="TIGR00976">
    <property type="entry name" value="CocE_NonD"/>
    <property type="match status" value="1"/>
</dbReference>
<dbReference type="InterPro" id="IPR013736">
    <property type="entry name" value="Xaa-Pro_dipept_C"/>
</dbReference>
<dbReference type="InterPro" id="IPR005674">
    <property type="entry name" value="CocE/Ser_esterase"/>
</dbReference>
<dbReference type="Pfam" id="PF08530">
    <property type="entry name" value="PepX_C"/>
    <property type="match status" value="1"/>
</dbReference>
<dbReference type="Pfam" id="PF02129">
    <property type="entry name" value="Peptidase_S15"/>
    <property type="match status" value="1"/>
</dbReference>
<proteinExistence type="predicted"/>
<feature type="region of interest" description="Disordered" evidence="2">
    <location>
        <begin position="363"/>
        <end position="383"/>
    </location>
</feature>
<evidence type="ECO:0000313" key="5">
    <source>
        <dbReference type="Proteomes" id="UP001500751"/>
    </source>
</evidence>
<reference evidence="5" key="1">
    <citation type="journal article" date="2019" name="Int. J. Syst. Evol. Microbiol.">
        <title>The Global Catalogue of Microorganisms (GCM) 10K type strain sequencing project: providing services to taxonomists for standard genome sequencing and annotation.</title>
        <authorList>
            <consortium name="The Broad Institute Genomics Platform"/>
            <consortium name="The Broad Institute Genome Sequencing Center for Infectious Disease"/>
            <person name="Wu L."/>
            <person name="Ma J."/>
        </authorList>
    </citation>
    <scope>NUCLEOTIDE SEQUENCE [LARGE SCALE GENOMIC DNA]</scope>
    <source>
        <strain evidence="5">JCM 16014</strain>
    </source>
</reference>
<dbReference type="Gene3D" id="3.40.50.1820">
    <property type="entry name" value="alpha/beta hydrolase"/>
    <property type="match status" value="1"/>
</dbReference>
<dbReference type="PANTHER" id="PTHR43056:SF10">
    <property type="entry name" value="COCE_NOND FAMILY, PUTATIVE (AFU_ORTHOLOGUE AFUA_7G00600)-RELATED"/>
    <property type="match status" value="1"/>
</dbReference>
<organism evidence="4 5">
    <name type="scientific">Catenulispora yoronensis</name>
    <dbReference type="NCBI Taxonomy" id="450799"/>
    <lineage>
        <taxon>Bacteria</taxon>
        <taxon>Bacillati</taxon>
        <taxon>Actinomycetota</taxon>
        <taxon>Actinomycetes</taxon>
        <taxon>Catenulisporales</taxon>
        <taxon>Catenulisporaceae</taxon>
        <taxon>Catenulispora</taxon>
    </lineage>
</organism>
<keyword evidence="5" id="KW-1185">Reference proteome</keyword>
<dbReference type="SUPFAM" id="SSF53474">
    <property type="entry name" value="alpha/beta-Hydrolases"/>
    <property type="match status" value="1"/>
</dbReference>
<dbReference type="Gene3D" id="1.10.3020.10">
    <property type="entry name" value="alpha-amino acid ester hydrolase ( Helical cap domain)"/>
    <property type="match status" value="1"/>
</dbReference>
<gene>
    <name evidence="4" type="ORF">GCM10009839_77320</name>
</gene>
<dbReference type="Gene3D" id="2.60.120.260">
    <property type="entry name" value="Galactose-binding domain-like"/>
    <property type="match status" value="1"/>
</dbReference>
<dbReference type="InterPro" id="IPR000383">
    <property type="entry name" value="Xaa-Pro-like_dom"/>
</dbReference>
<dbReference type="GO" id="GO:0016787">
    <property type="term" value="F:hydrolase activity"/>
    <property type="evidence" value="ECO:0007669"/>
    <property type="project" value="UniProtKB-KW"/>
</dbReference>
<feature type="compositionally biased region" description="Low complexity" evidence="2">
    <location>
        <begin position="364"/>
        <end position="374"/>
    </location>
</feature>
<protein>
    <submittedName>
        <fullName evidence="4">CocE/NonD family hydrolase</fullName>
    </submittedName>
</protein>
<feature type="domain" description="Xaa-Pro dipeptidyl-peptidase C-terminal" evidence="3">
    <location>
        <begin position="306"/>
        <end position="538"/>
    </location>
</feature>
<dbReference type="SUPFAM" id="SSF49785">
    <property type="entry name" value="Galactose-binding domain-like"/>
    <property type="match status" value="1"/>
</dbReference>